<gene>
    <name evidence="2" type="ORF">GCM10010124_41220</name>
</gene>
<dbReference type="InterPro" id="IPR011047">
    <property type="entry name" value="Quinoprotein_ADH-like_sf"/>
</dbReference>
<sequence length="215" mass="23498">MPIPRRSIGELRWRLRLRDDEAHSVVAVNAGLVYIRREQFLYALEAATGRQRWRVDIPDLPRPFRAAALDYRRDMVALPDQVVVDSSGGSGPTNRNAVSVLSATDGALLWNGDSSVRDNLGVYGGHLVTSRSGRGRPSTAGYDMLTGTRRWILKDVWRPGDGPTVPTSSGRLLVTVDIDAERCHPALLEAATGAELWRTSGVKAMVDVRAPAGSR</sequence>
<dbReference type="Pfam" id="PF13360">
    <property type="entry name" value="PQQ_2"/>
    <property type="match status" value="1"/>
</dbReference>
<feature type="domain" description="Pyrrolo-quinoline quinone repeat" evidence="1">
    <location>
        <begin position="9"/>
        <end position="115"/>
    </location>
</feature>
<evidence type="ECO:0000259" key="1">
    <source>
        <dbReference type="Pfam" id="PF13360"/>
    </source>
</evidence>
<protein>
    <recommendedName>
        <fullName evidence="1">Pyrrolo-quinoline quinone repeat domain-containing protein</fullName>
    </recommendedName>
</protein>
<dbReference type="Proteomes" id="UP000662200">
    <property type="component" value="Unassembled WGS sequence"/>
</dbReference>
<name>A0A8J3FKX2_9ACTN</name>
<dbReference type="InterPro" id="IPR015943">
    <property type="entry name" value="WD40/YVTN_repeat-like_dom_sf"/>
</dbReference>
<evidence type="ECO:0000313" key="3">
    <source>
        <dbReference type="Proteomes" id="UP000662200"/>
    </source>
</evidence>
<dbReference type="AlphaFoldDB" id="A0A8J3FKX2"/>
<dbReference type="SUPFAM" id="SSF50998">
    <property type="entry name" value="Quinoprotein alcohol dehydrogenase-like"/>
    <property type="match status" value="1"/>
</dbReference>
<accession>A0A8J3FKX2</accession>
<evidence type="ECO:0000313" key="2">
    <source>
        <dbReference type="EMBL" id="GGK44134.1"/>
    </source>
</evidence>
<dbReference type="Gene3D" id="2.130.10.10">
    <property type="entry name" value="YVTN repeat-like/Quinoprotein amine dehydrogenase"/>
    <property type="match status" value="1"/>
</dbReference>
<reference evidence="2" key="2">
    <citation type="submission" date="2020-09" db="EMBL/GenBank/DDBJ databases">
        <authorList>
            <person name="Sun Q."/>
            <person name="Ohkuma M."/>
        </authorList>
    </citation>
    <scope>NUCLEOTIDE SEQUENCE</scope>
    <source>
        <strain evidence="2">JCM 3091</strain>
    </source>
</reference>
<proteinExistence type="predicted"/>
<comment type="caution">
    <text evidence="2">The sequence shown here is derived from an EMBL/GenBank/DDBJ whole genome shotgun (WGS) entry which is preliminary data.</text>
</comment>
<reference evidence="2" key="1">
    <citation type="journal article" date="2014" name="Int. J. Syst. Evol. Microbiol.">
        <title>Complete genome sequence of Corynebacterium casei LMG S-19264T (=DSM 44701T), isolated from a smear-ripened cheese.</title>
        <authorList>
            <consortium name="US DOE Joint Genome Institute (JGI-PGF)"/>
            <person name="Walter F."/>
            <person name="Albersmeier A."/>
            <person name="Kalinowski J."/>
            <person name="Ruckert C."/>
        </authorList>
    </citation>
    <scope>NUCLEOTIDE SEQUENCE</scope>
    <source>
        <strain evidence="2">JCM 3091</strain>
    </source>
</reference>
<organism evidence="2 3">
    <name type="scientific">Pilimelia terevasa</name>
    <dbReference type="NCBI Taxonomy" id="53372"/>
    <lineage>
        <taxon>Bacteria</taxon>
        <taxon>Bacillati</taxon>
        <taxon>Actinomycetota</taxon>
        <taxon>Actinomycetes</taxon>
        <taxon>Micromonosporales</taxon>
        <taxon>Micromonosporaceae</taxon>
        <taxon>Pilimelia</taxon>
    </lineage>
</organism>
<dbReference type="RefSeq" id="WP_189116030.1">
    <property type="nucleotide sequence ID" value="NZ_BMQC01000030.1"/>
</dbReference>
<keyword evidence="3" id="KW-1185">Reference proteome</keyword>
<dbReference type="InterPro" id="IPR002372">
    <property type="entry name" value="PQQ_rpt_dom"/>
</dbReference>
<dbReference type="EMBL" id="BMQC01000030">
    <property type="protein sequence ID" value="GGK44134.1"/>
    <property type="molecule type" value="Genomic_DNA"/>
</dbReference>